<dbReference type="SUPFAM" id="SSF52540">
    <property type="entry name" value="P-loop containing nucleoside triphosphate hydrolases"/>
    <property type="match status" value="1"/>
</dbReference>
<dbReference type="Proteomes" id="UP001497382">
    <property type="component" value="Unassembled WGS sequence"/>
</dbReference>
<protein>
    <submittedName>
        <fullName evidence="3">Uncharacterized protein</fullName>
    </submittedName>
</protein>
<dbReference type="Gene3D" id="3.40.50.300">
    <property type="entry name" value="P-loop containing nucleotide triphosphate hydrolases"/>
    <property type="match status" value="1"/>
</dbReference>
<comment type="caution">
    <text evidence="3">The sequence shown here is derived from an EMBL/GenBank/DDBJ whole genome shotgun (WGS) entry which is preliminary data.</text>
</comment>
<evidence type="ECO:0000256" key="1">
    <source>
        <dbReference type="SAM" id="Coils"/>
    </source>
</evidence>
<reference evidence="3 4" key="1">
    <citation type="submission" date="2024-04" db="EMBL/GenBank/DDBJ databases">
        <authorList>
            <person name="Rising A."/>
            <person name="Reimegard J."/>
            <person name="Sonavane S."/>
            <person name="Akerstrom W."/>
            <person name="Nylinder S."/>
            <person name="Hedman E."/>
            <person name="Kallberg Y."/>
        </authorList>
    </citation>
    <scope>NUCLEOTIDE SEQUENCE [LARGE SCALE GENOMIC DNA]</scope>
</reference>
<evidence type="ECO:0000313" key="4">
    <source>
        <dbReference type="Proteomes" id="UP001497382"/>
    </source>
</evidence>
<sequence>MAFSLISRHSRGLNLLNKRDVSEQNADEEEGDRLIKSTFELWERGEKEIKLKDHYKDVILILGNTGSGKSTFTQWLAGDNTKLISRETTKGTEEYIIEDRERISDNTVKSKTIIPELVIDPKTNSAFYDCPGFSDTQGASNDIAQTYFIKKVIDHSKSVKMVFVISHSSVRIGVDRQDFMKLVKHVTDLVKDIEKFRNSIAIVATKVDNAYKKGGILVEDKNVIEAIADFLKEPKKYLEDSLKRPNLSEKDKRFYENALKFVEILLEKENEVYTRIGIFRRPDEPGPVSEIELLQKGKQDIEKIIHEKLNFSSKNNEDFGYTVSDKTKNDINDIVEEINKNLESSLTSIAKKILEYYKSLVEPVRGKIGLLASDANNFIDVNFSDAEAFKHKLNIGYIAASDLMNKTKSLTYPEELAVIVQKTIRNLDLDIPKDAIDYIKNQGKYFTFLQTVSDKMLSSKPWDQLFIGVEVFLANSKTAISDDVKTAAENVNYQLQANLKDVANVLQEEYSERIKSLEMKKLPEKLRRDSRFISELIQEIENGTTTEKLVNSILYVADNLGIFLSKHILRNIENQGKYLRFLDVISNEISVDGKMTWLSPFKIIAKYFQESEKWYTFLEDLYNKFSEYVMQKDRQQYNVADLDDWGQVGKPQGIFITPNTFEKFLNKIESYNVAEYQTVKNLNVTGSQIEELNQVLSLKLKHRPIVRCSESHIIVKGSTILLSEIMHNLKSNSDTNNSCDNFENQLEEGKYNLFKVFALDKVFIDTDLSLASKGTSVSVIAPKWEIIGTRNVELHGADGASHAASKARNGLYAGNNGANGAPGRPGGSGENFYGIGSIFVGGTNLKLNAKGGKGGPGQAGGDGAQGLDGKDAPKPAEKDPKCEGEKFKGFTCGNLDYIEYDKIGYTIQWNYKIFGTRGGKGGNGGYGGRGGIGGDLGNIVILELGRPSQIIKVASAGEEGNSGEGGAGGRGGKDGNHQLANFKKKFDALKCYFFFICKHSTWWEHIGTEQIDSRGPDGSNGIHGSNDKGIEYPNSANSIKFTSVINEYKIYQRENMNNRFQKFSILSFLDLLNSKNVIRKLYDIPALIDEFQELEEQFPKLGKQIDFSPFYNSLLERINAYAKGQKNIQDESKKVLTYIYTATLGRLFDLRENSERILIIDIQAYLKMIDDNIKTLKDLQVINNKVDVINNYKENYKSGIDKKIDEAQSLIEKQINPEMEKINAQIDDQINSLIEETINLQKESEKNWDELVKKKKALEKAMAIKGIFNCFKIIGGVANFMGPYGKIVGTVINGVSTVAEPLALNNENEFPKIPSGIESSLNTLKENIEGMRGKKVDHLEKLLKNVEEEINKNPETLKDLTSKIKDTRDKLQKIRDKELSFKNVRVLENELEETIKRKGVDLKTVKGDKKIIDASKAIGKLEKIFKFGSLLSDVYEKYKEDNTEMDTITKSLKDTSDTIEMLREYESNIYDTIAPMLQNMGDELKDISAKLKTKSHVALDVTKWQVQSSLKDMKLQMQKLTEGRGVKEDLSRSIEKLSEVMTTLINVYDRMQSYQDQQNLANYIADISSVSASRINIKDQQLVKAVNRLEFVIRANLVIEQYKSAIDALEQWVFPFADKYIEKSMLPSELRLCTNIENLVQKATRQLEKIKQKLDLYDASIMSGDQFLQCEEFSSQYYSSKPFYVWKNEESRSSISRLFLGKEVILKADIEKSAPGKEAIKFSEIEFDFKIKNETAQSLLSEILRGFDIRATHLGSSYYKYAGKIFVITSNRVTVSYSYEKNSDGIPIRSNEAYNNLRSGNILLSPYAFWEVRLINETNKTSFQDLDKYKNETSIELSGFGRYVVVSRSTGMTENNSFEIENSTMASPIGGLRECKRSKYRSERSVNGIVVDGDFMTNGASKSISSPITLLYSFLKTNFVSNLVISINQAFFGEQTSVRNYCSELPEDCTKTRNIDATVVSNPTVRDTDATSTENDFIKVGIEQKPYTISDVNLNDNNRCSKSFLLSDQKYESNYYSTRFPDLNCSLLLADLVTRTITRNKYKSPKNEYLLSPREVMLGRLSDGLVQNENDVKQMLQRQLSQKEVKRPSSWSSKLNSYARSMLQVLGFVKNSDIELYVQDIRHLFA</sequence>
<name>A0AAV1ZEJ7_9ARAC</name>
<keyword evidence="1" id="KW-0175">Coiled coil</keyword>
<evidence type="ECO:0000313" key="3">
    <source>
        <dbReference type="EMBL" id="CAL1268871.1"/>
    </source>
</evidence>
<feature type="compositionally biased region" description="Gly residues" evidence="2">
    <location>
        <begin position="851"/>
        <end position="866"/>
    </location>
</feature>
<dbReference type="InterPro" id="IPR027417">
    <property type="entry name" value="P-loop_NTPase"/>
</dbReference>
<dbReference type="EMBL" id="CAXIEN010000036">
    <property type="protein sequence ID" value="CAL1268871.1"/>
    <property type="molecule type" value="Genomic_DNA"/>
</dbReference>
<feature type="compositionally biased region" description="Basic and acidic residues" evidence="2">
    <location>
        <begin position="868"/>
        <end position="881"/>
    </location>
</feature>
<feature type="coiled-coil region" evidence="1">
    <location>
        <begin position="1633"/>
        <end position="1660"/>
    </location>
</feature>
<accession>A0AAV1ZEJ7</accession>
<feature type="region of interest" description="Disordered" evidence="2">
    <location>
        <begin position="850"/>
        <end position="881"/>
    </location>
</feature>
<keyword evidence="4" id="KW-1185">Reference proteome</keyword>
<proteinExistence type="predicted"/>
<organism evidence="3 4">
    <name type="scientific">Larinioides sclopetarius</name>
    <dbReference type="NCBI Taxonomy" id="280406"/>
    <lineage>
        <taxon>Eukaryota</taxon>
        <taxon>Metazoa</taxon>
        <taxon>Ecdysozoa</taxon>
        <taxon>Arthropoda</taxon>
        <taxon>Chelicerata</taxon>
        <taxon>Arachnida</taxon>
        <taxon>Araneae</taxon>
        <taxon>Araneomorphae</taxon>
        <taxon>Entelegynae</taxon>
        <taxon>Araneoidea</taxon>
        <taxon>Araneidae</taxon>
        <taxon>Larinioides</taxon>
    </lineage>
</organism>
<evidence type="ECO:0000256" key="2">
    <source>
        <dbReference type="SAM" id="MobiDB-lite"/>
    </source>
</evidence>
<gene>
    <name evidence="3" type="ORF">LARSCL_LOCUS4428</name>
</gene>